<keyword evidence="8 11" id="KW-1133">Transmembrane helix</keyword>
<keyword evidence="7 14" id="KW-0067">ATP-binding</keyword>
<dbReference type="InterPro" id="IPR011527">
    <property type="entry name" value="ABC1_TM_dom"/>
</dbReference>
<dbReference type="Pfam" id="PF06472">
    <property type="entry name" value="ABC_membrane_2"/>
    <property type="match status" value="1"/>
</dbReference>
<dbReference type="InterPro" id="IPR017871">
    <property type="entry name" value="ABC_transporter-like_CS"/>
</dbReference>
<proteinExistence type="predicted"/>
<evidence type="ECO:0000259" key="12">
    <source>
        <dbReference type="PROSITE" id="PS50893"/>
    </source>
</evidence>
<evidence type="ECO:0000256" key="9">
    <source>
        <dbReference type="ARBA" id="ARBA00023136"/>
    </source>
</evidence>
<feature type="domain" description="ABC transporter" evidence="12">
    <location>
        <begin position="397"/>
        <end position="620"/>
    </location>
</feature>
<keyword evidence="3" id="KW-1003">Cell membrane</keyword>
<sequence>MSTPTSATVPGPAVPTRELKIQSGLRFRETWALIKPYWKSEDRKAGLGLLALLVGLNLGIVYINVLLNEWNRVFYNALEQRDFVSFKALLLRFTLIAACYIVAAVLLRYYTMMLQMRWRTWMTGEFLGEWLRHQAYYRIEQTHATDNPDQRIADDLRLFTDGALSLSLGLLNSVVTLVSFVGILWAVSGPISFALGGSTWTIPGYMVWFAGGYAVVGSLITHWIGRPLIGLNFQQEQYEANFRFSLVRLRENSEPVALYRGEATEQDGLQTRFERIRANWNQLMLYTRRLTFVNSGYAQFAIIFPFLVAAPRYFAGKMTLGGLMQMSSAFGQVQGALSWFVDSYATLVGWKAASNRLIDFQHSIRDAQRQERQHDGEHDIEVRHGDDNQIDLDALALALPQLGVRGTPIAKRPLVSAFSLTIRPGERWLVTGPSGCGKSVLFRALAGIWPYGSGVVTMPPETRTLFLPQRSYLPVGTLADALSYPRAGTAYDSAALRDALRRAQLGWLANQLDVTDNWSLRLSPGEQQRLAFARALLARPDFLFLDEATSALDEETERAMYQLMVDALPDAAIVSIAHRSTVAAFHDRRLRYVPEDAARDGDPTHAAAGRATTEDGQGPARAVSYRVVQDA</sequence>
<evidence type="ECO:0000256" key="8">
    <source>
        <dbReference type="ARBA" id="ARBA00022989"/>
    </source>
</evidence>
<protein>
    <submittedName>
        <fullName evidence="14">Putative ATP-binding cassette transporter</fullName>
    </submittedName>
</protein>
<keyword evidence="6" id="KW-0547">Nucleotide-binding</keyword>
<evidence type="ECO:0000256" key="11">
    <source>
        <dbReference type="SAM" id="Phobius"/>
    </source>
</evidence>
<feature type="domain" description="ABC transmembrane type-1" evidence="13">
    <location>
        <begin position="47"/>
        <end position="349"/>
    </location>
</feature>
<evidence type="ECO:0000313" key="15">
    <source>
        <dbReference type="Proteomes" id="UP000318141"/>
    </source>
</evidence>
<evidence type="ECO:0000256" key="1">
    <source>
        <dbReference type="ARBA" id="ARBA00004651"/>
    </source>
</evidence>
<feature type="transmembrane region" description="Helical" evidence="11">
    <location>
        <begin position="163"/>
        <end position="185"/>
    </location>
</feature>
<evidence type="ECO:0000313" key="14">
    <source>
        <dbReference type="EMBL" id="TWG83902.1"/>
    </source>
</evidence>
<gene>
    <name evidence="14" type="ORF">L602_000300001170</name>
</gene>
<dbReference type="Gene3D" id="1.20.1560.10">
    <property type="entry name" value="ABC transporter type 1, transmembrane domain"/>
    <property type="match status" value="1"/>
</dbReference>
<feature type="transmembrane region" description="Helical" evidence="11">
    <location>
        <begin position="45"/>
        <end position="67"/>
    </location>
</feature>
<feature type="transmembrane region" description="Helical" evidence="11">
    <location>
        <begin position="205"/>
        <end position="225"/>
    </location>
</feature>
<keyword evidence="9 11" id="KW-0472">Membrane</keyword>
<dbReference type="InterPro" id="IPR003439">
    <property type="entry name" value="ABC_transporter-like_ATP-bd"/>
</dbReference>
<dbReference type="GO" id="GO:0016887">
    <property type="term" value="F:ATP hydrolysis activity"/>
    <property type="evidence" value="ECO:0007669"/>
    <property type="project" value="InterPro"/>
</dbReference>
<feature type="transmembrane region" description="Helical" evidence="11">
    <location>
        <begin position="292"/>
        <end position="314"/>
    </location>
</feature>
<name>A0A562BFE4_9BURK</name>
<dbReference type="GO" id="GO:0005524">
    <property type="term" value="F:ATP binding"/>
    <property type="evidence" value="ECO:0007669"/>
    <property type="project" value="UniProtKB-KW"/>
</dbReference>
<dbReference type="PANTHER" id="PTHR11384">
    <property type="entry name" value="ATP-BINDING CASSETTE, SUB-FAMILY D MEMBER"/>
    <property type="match status" value="1"/>
</dbReference>
<dbReference type="PROSITE" id="PS50893">
    <property type="entry name" value="ABC_TRANSPORTER_2"/>
    <property type="match status" value="1"/>
</dbReference>
<dbReference type="CDD" id="cd03223">
    <property type="entry name" value="ABCD_peroxisomal_ALDP"/>
    <property type="match status" value="1"/>
</dbReference>
<accession>A0A562BFE4</accession>
<dbReference type="PROSITE" id="PS50929">
    <property type="entry name" value="ABC_TM1F"/>
    <property type="match status" value="1"/>
</dbReference>
<comment type="caution">
    <text evidence="14">The sequence shown here is derived from an EMBL/GenBank/DDBJ whole genome shotgun (WGS) entry which is preliminary data.</text>
</comment>
<keyword evidence="5 11" id="KW-0812">Transmembrane</keyword>
<dbReference type="Proteomes" id="UP000318141">
    <property type="component" value="Unassembled WGS sequence"/>
</dbReference>
<dbReference type="Gene3D" id="3.40.50.300">
    <property type="entry name" value="P-loop containing nucleotide triphosphate hydrolases"/>
    <property type="match status" value="1"/>
</dbReference>
<evidence type="ECO:0000256" key="2">
    <source>
        <dbReference type="ARBA" id="ARBA00022448"/>
    </source>
</evidence>
<evidence type="ECO:0000259" key="13">
    <source>
        <dbReference type="PROSITE" id="PS50929"/>
    </source>
</evidence>
<dbReference type="SMART" id="SM00382">
    <property type="entry name" value="AAA"/>
    <property type="match status" value="1"/>
</dbReference>
<dbReference type="GO" id="GO:0005886">
    <property type="term" value="C:plasma membrane"/>
    <property type="evidence" value="ECO:0007669"/>
    <property type="project" value="UniProtKB-SubCell"/>
</dbReference>
<keyword evidence="2" id="KW-0813">Transport</keyword>
<keyword evidence="4" id="KW-0997">Cell inner membrane</keyword>
<keyword evidence="15" id="KW-1185">Reference proteome</keyword>
<dbReference type="GO" id="GO:0140359">
    <property type="term" value="F:ABC-type transporter activity"/>
    <property type="evidence" value="ECO:0007669"/>
    <property type="project" value="InterPro"/>
</dbReference>
<dbReference type="InterPro" id="IPR027417">
    <property type="entry name" value="P-loop_NTPase"/>
</dbReference>
<dbReference type="OrthoDB" id="9810134at2"/>
<dbReference type="InterPro" id="IPR036640">
    <property type="entry name" value="ABC1_TM_sf"/>
</dbReference>
<dbReference type="SUPFAM" id="SSF52540">
    <property type="entry name" value="P-loop containing nucleoside triphosphate hydrolases"/>
    <property type="match status" value="1"/>
</dbReference>
<dbReference type="PANTHER" id="PTHR11384:SF59">
    <property type="entry name" value="LYSOSOMAL COBALAMIN TRANSPORTER ABCD4"/>
    <property type="match status" value="1"/>
</dbReference>
<dbReference type="AlphaFoldDB" id="A0A562BFE4"/>
<evidence type="ECO:0000256" key="6">
    <source>
        <dbReference type="ARBA" id="ARBA00022741"/>
    </source>
</evidence>
<evidence type="ECO:0000256" key="7">
    <source>
        <dbReference type="ARBA" id="ARBA00022840"/>
    </source>
</evidence>
<dbReference type="Pfam" id="PF00005">
    <property type="entry name" value="ABC_tran"/>
    <property type="match status" value="1"/>
</dbReference>
<dbReference type="InterPro" id="IPR003593">
    <property type="entry name" value="AAA+_ATPase"/>
</dbReference>
<comment type="subcellular location">
    <subcellularLocation>
        <location evidence="1">Cell membrane</location>
        <topology evidence="1">Multi-pass membrane protein</topology>
    </subcellularLocation>
</comment>
<dbReference type="SUPFAM" id="SSF90123">
    <property type="entry name" value="ABC transporter transmembrane region"/>
    <property type="match status" value="1"/>
</dbReference>
<organism evidence="14 15">
    <name type="scientific">Cupriavidus gilardii J11</name>
    <dbReference type="NCBI Taxonomy" id="936133"/>
    <lineage>
        <taxon>Bacteria</taxon>
        <taxon>Pseudomonadati</taxon>
        <taxon>Pseudomonadota</taxon>
        <taxon>Betaproteobacteria</taxon>
        <taxon>Burkholderiales</taxon>
        <taxon>Burkholderiaceae</taxon>
        <taxon>Cupriavidus</taxon>
    </lineage>
</organism>
<evidence type="ECO:0000256" key="10">
    <source>
        <dbReference type="SAM" id="MobiDB-lite"/>
    </source>
</evidence>
<reference evidence="14 15" key="1">
    <citation type="submission" date="2019-07" db="EMBL/GenBank/DDBJ databases">
        <title>Genome sequencing of lignin-degrading bacterial isolates.</title>
        <authorList>
            <person name="Gladden J."/>
        </authorList>
    </citation>
    <scope>NUCLEOTIDE SEQUENCE [LARGE SCALE GENOMIC DNA]</scope>
    <source>
        <strain evidence="14 15">J11</strain>
    </source>
</reference>
<evidence type="ECO:0000256" key="3">
    <source>
        <dbReference type="ARBA" id="ARBA00022475"/>
    </source>
</evidence>
<dbReference type="InterPro" id="IPR050835">
    <property type="entry name" value="ABC_transporter_sub-D"/>
</dbReference>
<feature type="transmembrane region" description="Helical" evidence="11">
    <location>
        <begin position="89"/>
        <end position="110"/>
    </location>
</feature>
<dbReference type="EMBL" id="VLJN01000023">
    <property type="protein sequence ID" value="TWG83902.1"/>
    <property type="molecule type" value="Genomic_DNA"/>
</dbReference>
<evidence type="ECO:0000256" key="5">
    <source>
        <dbReference type="ARBA" id="ARBA00022692"/>
    </source>
</evidence>
<evidence type="ECO:0000256" key="4">
    <source>
        <dbReference type="ARBA" id="ARBA00022519"/>
    </source>
</evidence>
<dbReference type="PROSITE" id="PS00211">
    <property type="entry name" value="ABC_TRANSPORTER_1"/>
    <property type="match status" value="1"/>
</dbReference>
<feature type="region of interest" description="Disordered" evidence="10">
    <location>
        <begin position="596"/>
        <end position="622"/>
    </location>
</feature>